<dbReference type="Pfam" id="PF00122">
    <property type="entry name" value="E1-E2_ATPase"/>
    <property type="match status" value="1"/>
</dbReference>
<feature type="transmembrane region" description="Helical" evidence="7">
    <location>
        <begin position="185"/>
        <end position="205"/>
    </location>
</feature>
<evidence type="ECO:0000256" key="7">
    <source>
        <dbReference type="SAM" id="Phobius"/>
    </source>
</evidence>
<protein>
    <recommendedName>
        <fullName evidence="8">HMA domain-containing protein</fullName>
    </recommendedName>
</protein>
<dbReference type="PANTHER" id="PTHR43520:SF8">
    <property type="entry name" value="P-TYPE CU(+) TRANSPORTER"/>
    <property type="match status" value="1"/>
</dbReference>
<evidence type="ECO:0000256" key="5">
    <source>
        <dbReference type="ARBA" id="ARBA00022989"/>
    </source>
</evidence>
<dbReference type="PRINTS" id="PR00119">
    <property type="entry name" value="CATATPASE"/>
</dbReference>
<organism evidence="9 10">
    <name type="scientific">Polarella glacialis</name>
    <name type="common">Dinoflagellate</name>
    <dbReference type="NCBI Taxonomy" id="89957"/>
    <lineage>
        <taxon>Eukaryota</taxon>
        <taxon>Sar</taxon>
        <taxon>Alveolata</taxon>
        <taxon>Dinophyceae</taxon>
        <taxon>Suessiales</taxon>
        <taxon>Suessiaceae</taxon>
        <taxon>Polarella</taxon>
    </lineage>
</organism>
<keyword evidence="3" id="KW-0479">Metal-binding</keyword>
<dbReference type="GO" id="GO:0016020">
    <property type="term" value="C:membrane"/>
    <property type="evidence" value="ECO:0007669"/>
    <property type="project" value="InterPro"/>
</dbReference>
<keyword evidence="2 7" id="KW-0812">Transmembrane</keyword>
<keyword evidence="4" id="KW-1278">Translocase</keyword>
<dbReference type="EMBL" id="CAJNNW010029964">
    <property type="protein sequence ID" value="CAE8701994.1"/>
    <property type="molecule type" value="Genomic_DNA"/>
</dbReference>
<sequence length="858" mass="92062">MTCSNCSSAVERCMNIIEDVDHCEVDLINEKAFVWYHGLQIGACSVREPQKEGSCLTVADLCDHIDDVGFAASIVEDVEIISHSDQDGGRANLYILVGGCVSDSIGDLTRPKLPGFSASIYNSPAAAASFLRLQKGVLEVSQATESQLKVSYEPARSSGFHAAPDLGADGMASHAGAKGFISEGLPAAVILTFCVVLVCEVLPHIDLCREVLNYQICPGLTVMTVAVLSLASPVQIVCGRRFHIGAFHAVQTWMWDMNVLISLGTFLCFGYSVVVVILLVVCHLTGHLKCKEPPLSYFECPCLVITFVLVGKTLESWARSGASESLRELLALRPRVAHLLGTELVTSMDGDRQIGKSRSIPLQLLQIGDSLEVFRSEVVPADGVMASASGQADFDEALLTGESRPVAKRTGDFIIGGSKCLSKRVEVRVTRLGTKTMLSQITELVEKAQLSRAPVQHVADAVAHRFVPFIVALAVATWITWFLMVYYFKVVPLPSILQDRKNTWPGDVGTLGHKHESESESDAEITKLKGNSVLLPGSEAALSRSQLRKEAESALWWAVGSAEMCSEHPLAKTLVGVAKTMVRGPLSQPESFENHTGIGISCVLPGGLKVVVASADHVLSLADCPLQLKSWAESSQADGATVVAVSVDGVPLASFALRDTLAPHARACVTELTMAGIEVWMCTGDHQKAAEIVAKECGIDFSRVVSGAMPCDKVKLIQRLQASRPSFDCDEEVMHGRGARAVVAMVALAAADIGIAIGAGQNVAVDAADVVLVRTDLRDLTTFLKLADQTLRTIWLNLFWAFLFNVCALPVAAGAFWSFGVVMNPMVACCLMLGCSLFVVFSSLTLKGFSPKELQCQM</sequence>
<dbReference type="GO" id="GO:0055070">
    <property type="term" value="P:copper ion homeostasis"/>
    <property type="evidence" value="ECO:0007669"/>
    <property type="project" value="TreeGrafter"/>
</dbReference>
<dbReference type="PROSITE" id="PS50846">
    <property type="entry name" value="HMA_2"/>
    <property type="match status" value="1"/>
</dbReference>
<dbReference type="GO" id="GO:0016887">
    <property type="term" value="F:ATP hydrolysis activity"/>
    <property type="evidence" value="ECO:0007669"/>
    <property type="project" value="InterPro"/>
</dbReference>
<dbReference type="GO" id="GO:0005524">
    <property type="term" value="F:ATP binding"/>
    <property type="evidence" value="ECO:0007669"/>
    <property type="project" value="InterPro"/>
</dbReference>
<dbReference type="InterPro" id="IPR036163">
    <property type="entry name" value="HMA_dom_sf"/>
</dbReference>
<feature type="transmembrane region" description="Helical" evidence="7">
    <location>
        <begin position="825"/>
        <end position="846"/>
    </location>
</feature>
<name>A0A813KIT7_POLGL</name>
<dbReference type="SUPFAM" id="SSF56784">
    <property type="entry name" value="HAD-like"/>
    <property type="match status" value="1"/>
</dbReference>
<evidence type="ECO:0000313" key="9">
    <source>
        <dbReference type="EMBL" id="CAE8701994.1"/>
    </source>
</evidence>
<dbReference type="Gene3D" id="3.40.1110.10">
    <property type="entry name" value="Calcium-transporting ATPase, cytoplasmic domain N"/>
    <property type="match status" value="1"/>
</dbReference>
<dbReference type="Gene3D" id="2.70.150.10">
    <property type="entry name" value="Calcium-transporting ATPase, cytoplasmic transduction domain A"/>
    <property type="match status" value="1"/>
</dbReference>
<dbReference type="Proteomes" id="UP000626109">
    <property type="component" value="Unassembled WGS sequence"/>
</dbReference>
<gene>
    <name evidence="9" type="ORF">PGLA2088_LOCUS32256</name>
</gene>
<proteinExistence type="predicted"/>
<dbReference type="AlphaFoldDB" id="A0A813KIT7"/>
<keyword evidence="6 7" id="KW-0472">Membrane</keyword>
<dbReference type="InterPro" id="IPR006121">
    <property type="entry name" value="HMA_dom"/>
</dbReference>
<dbReference type="InterPro" id="IPR059000">
    <property type="entry name" value="ATPase_P-type_domA"/>
</dbReference>
<dbReference type="InterPro" id="IPR001757">
    <property type="entry name" value="P_typ_ATPase"/>
</dbReference>
<evidence type="ECO:0000259" key="8">
    <source>
        <dbReference type="PROSITE" id="PS50846"/>
    </source>
</evidence>
<dbReference type="Pfam" id="PF00702">
    <property type="entry name" value="Hydrolase"/>
    <property type="match status" value="1"/>
</dbReference>
<dbReference type="InterPro" id="IPR008250">
    <property type="entry name" value="ATPase_P-typ_transduc_dom_A_sf"/>
</dbReference>
<feature type="transmembrane region" description="Helical" evidence="7">
    <location>
        <begin position="794"/>
        <end position="819"/>
    </location>
</feature>
<dbReference type="GO" id="GO:0043682">
    <property type="term" value="F:P-type divalent copper transporter activity"/>
    <property type="evidence" value="ECO:0007669"/>
    <property type="project" value="TreeGrafter"/>
</dbReference>
<feature type="domain" description="HMA" evidence="8">
    <location>
        <begin position="1"/>
        <end position="73"/>
    </location>
</feature>
<keyword evidence="5 7" id="KW-1133">Transmembrane helix</keyword>
<dbReference type="SUPFAM" id="SSF55008">
    <property type="entry name" value="HMA, heavy metal-associated domain"/>
    <property type="match status" value="1"/>
</dbReference>
<comment type="caution">
    <text evidence="9">The sequence shown here is derived from an EMBL/GenBank/DDBJ whole genome shotgun (WGS) entry which is preliminary data.</text>
</comment>
<dbReference type="Gene3D" id="3.40.50.1000">
    <property type="entry name" value="HAD superfamily/HAD-like"/>
    <property type="match status" value="1"/>
</dbReference>
<dbReference type="NCBIfam" id="TIGR01494">
    <property type="entry name" value="ATPase_P-type"/>
    <property type="match status" value="1"/>
</dbReference>
<dbReference type="Gene3D" id="3.30.70.100">
    <property type="match status" value="1"/>
</dbReference>
<evidence type="ECO:0000256" key="1">
    <source>
        <dbReference type="ARBA" id="ARBA00004127"/>
    </source>
</evidence>
<comment type="subcellular location">
    <subcellularLocation>
        <location evidence="1">Endomembrane system</location>
        <topology evidence="1">Multi-pass membrane protein</topology>
    </subcellularLocation>
</comment>
<dbReference type="PANTHER" id="PTHR43520">
    <property type="entry name" value="ATP7, ISOFORM B"/>
    <property type="match status" value="1"/>
</dbReference>
<dbReference type="CDD" id="cd00371">
    <property type="entry name" value="HMA"/>
    <property type="match status" value="1"/>
</dbReference>
<feature type="transmembrane region" description="Helical" evidence="7">
    <location>
        <begin position="259"/>
        <end position="281"/>
    </location>
</feature>
<dbReference type="GO" id="GO:0005507">
    <property type="term" value="F:copper ion binding"/>
    <property type="evidence" value="ECO:0007669"/>
    <property type="project" value="TreeGrafter"/>
</dbReference>
<dbReference type="SUPFAM" id="SSF81660">
    <property type="entry name" value="Metal cation-transporting ATPase, ATP-binding domain N"/>
    <property type="match status" value="1"/>
</dbReference>
<accession>A0A813KIT7</accession>
<feature type="transmembrane region" description="Helical" evidence="7">
    <location>
        <begin position="211"/>
        <end position="238"/>
    </location>
</feature>
<evidence type="ECO:0000313" key="10">
    <source>
        <dbReference type="Proteomes" id="UP000626109"/>
    </source>
</evidence>
<reference evidence="9" key="1">
    <citation type="submission" date="2021-02" db="EMBL/GenBank/DDBJ databases">
        <authorList>
            <person name="Dougan E. K."/>
            <person name="Rhodes N."/>
            <person name="Thang M."/>
            <person name="Chan C."/>
        </authorList>
    </citation>
    <scope>NUCLEOTIDE SEQUENCE</scope>
</reference>
<evidence type="ECO:0000256" key="2">
    <source>
        <dbReference type="ARBA" id="ARBA00022692"/>
    </source>
</evidence>
<feature type="transmembrane region" description="Helical" evidence="7">
    <location>
        <begin position="466"/>
        <end position="488"/>
    </location>
</feature>
<dbReference type="InterPro" id="IPR023299">
    <property type="entry name" value="ATPase_P-typ_cyto_dom_N"/>
</dbReference>
<dbReference type="SUPFAM" id="SSF81653">
    <property type="entry name" value="Calcium ATPase, transduction domain A"/>
    <property type="match status" value="1"/>
</dbReference>
<evidence type="ECO:0000256" key="3">
    <source>
        <dbReference type="ARBA" id="ARBA00022723"/>
    </source>
</evidence>
<dbReference type="GO" id="GO:0012505">
    <property type="term" value="C:endomembrane system"/>
    <property type="evidence" value="ECO:0007669"/>
    <property type="project" value="UniProtKB-SubCell"/>
</dbReference>
<evidence type="ECO:0000256" key="4">
    <source>
        <dbReference type="ARBA" id="ARBA00022967"/>
    </source>
</evidence>
<evidence type="ECO:0000256" key="6">
    <source>
        <dbReference type="ARBA" id="ARBA00023136"/>
    </source>
</evidence>
<dbReference type="InterPro" id="IPR036412">
    <property type="entry name" value="HAD-like_sf"/>
</dbReference>
<dbReference type="InterPro" id="IPR023214">
    <property type="entry name" value="HAD_sf"/>
</dbReference>